<dbReference type="EMBL" id="BAABJX010000017">
    <property type="protein sequence ID" value="GAA4826538.1"/>
    <property type="molecule type" value="Genomic_DNA"/>
</dbReference>
<proteinExistence type="predicted"/>
<evidence type="ECO:0000256" key="1">
    <source>
        <dbReference type="ARBA" id="ARBA00004255"/>
    </source>
</evidence>
<keyword evidence="4" id="KW-0472">Membrane</keyword>
<dbReference type="InterPro" id="IPR038261">
    <property type="entry name" value="GPP34-like_sf"/>
</dbReference>
<evidence type="ECO:0008006" key="7">
    <source>
        <dbReference type="Google" id="ProtNLM"/>
    </source>
</evidence>
<comment type="subcellular location">
    <subcellularLocation>
        <location evidence="1">Golgi apparatus membrane</location>
        <topology evidence="1">Peripheral membrane protein</topology>
        <orientation evidence="1">Cytoplasmic side</orientation>
    </subcellularLocation>
</comment>
<sequence length="219" mass="25428">MKLTLIDQLVLLALDDEKGTFVSESYEMNYGIAAAILLELTLAEKIQIHEKRIQVLNKEAVANPILNRYLEEILDTRKEHTVTHWLERFAEKASLIKEDTLQHLVEQKILQKKEGTFLFIFHYDKYPTVDPQPENQLRKRLEGIVLYRQTPEAEELMLLSLINACQLEKEVFGKEDQKAAKSKIEQLIEQREDTHLIHASIEEIHEALALAVTLFMTHS</sequence>
<evidence type="ECO:0000313" key="5">
    <source>
        <dbReference type="EMBL" id="GAA4826538.1"/>
    </source>
</evidence>
<evidence type="ECO:0000256" key="3">
    <source>
        <dbReference type="ARBA" id="ARBA00023121"/>
    </source>
</evidence>
<protein>
    <recommendedName>
        <fullName evidence="7">Golgi phosphoprotein 3 (GPP34)</fullName>
    </recommendedName>
</protein>
<reference evidence="6" key="1">
    <citation type="journal article" date="2019" name="Int. J. Syst. Evol. Microbiol.">
        <title>The Global Catalogue of Microorganisms (GCM) 10K type strain sequencing project: providing services to taxonomists for standard genome sequencing and annotation.</title>
        <authorList>
            <consortium name="The Broad Institute Genomics Platform"/>
            <consortium name="The Broad Institute Genome Sequencing Center for Infectious Disease"/>
            <person name="Wu L."/>
            <person name="Ma J."/>
        </authorList>
    </citation>
    <scope>NUCLEOTIDE SEQUENCE [LARGE SCALE GENOMIC DNA]</scope>
    <source>
        <strain evidence="6">JCM 18326</strain>
    </source>
</reference>
<evidence type="ECO:0000313" key="6">
    <source>
        <dbReference type="Proteomes" id="UP001500298"/>
    </source>
</evidence>
<keyword evidence="2" id="KW-0333">Golgi apparatus</keyword>
<dbReference type="InterPro" id="IPR008628">
    <property type="entry name" value="GPP34-like"/>
</dbReference>
<dbReference type="PANTHER" id="PTHR12704">
    <property type="entry name" value="TRANS-GOLGI PROTEIN GMX33"/>
    <property type="match status" value="1"/>
</dbReference>
<evidence type="ECO:0000256" key="2">
    <source>
        <dbReference type="ARBA" id="ARBA00023034"/>
    </source>
</evidence>
<dbReference type="PANTHER" id="PTHR12704:SF2">
    <property type="entry name" value="GOLGI PHOSPHOPROTEIN 3 HOMOLOG SAURON"/>
    <property type="match status" value="1"/>
</dbReference>
<dbReference type="RefSeq" id="WP_345369552.1">
    <property type="nucleotide sequence ID" value="NZ_BAABJX010000017.1"/>
</dbReference>
<dbReference type="Gene3D" id="1.10.3630.10">
    <property type="entry name" value="yeast vps74-n-term truncation variant domain like"/>
    <property type="match status" value="1"/>
</dbReference>
<dbReference type="Pfam" id="PF05719">
    <property type="entry name" value="GPP34"/>
    <property type="match status" value="1"/>
</dbReference>
<name>A0ABP9D3R9_9BACT</name>
<comment type="caution">
    <text evidence="5">The sequence shown here is derived from an EMBL/GenBank/DDBJ whole genome shotgun (WGS) entry which is preliminary data.</text>
</comment>
<keyword evidence="6" id="KW-1185">Reference proteome</keyword>
<accession>A0ABP9D3R9</accession>
<gene>
    <name evidence="5" type="ORF">GCM10023331_08980</name>
</gene>
<organism evidence="5 6">
    <name type="scientific">Algivirga pacifica</name>
    <dbReference type="NCBI Taxonomy" id="1162670"/>
    <lineage>
        <taxon>Bacteria</taxon>
        <taxon>Pseudomonadati</taxon>
        <taxon>Bacteroidota</taxon>
        <taxon>Cytophagia</taxon>
        <taxon>Cytophagales</taxon>
        <taxon>Flammeovirgaceae</taxon>
        <taxon>Algivirga</taxon>
    </lineage>
</organism>
<evidence type="ECO:0000256" key="4">
    <source>
        <dbReference type="ARBA" id="ARBA00023136"/>
    </source>
</evidence>
<keyword evidence="3" id="KW-0446">Lipid-binding</keyword>
<dbReference type="Proteomes" id="UP001500298">
    <property type="component" value="Unassembled WGS sequence"/>
</dbReference>